<comment type="caution">
    <text evidence="2">The sequence shown here is derived from an EMBL/GenBank/DDBJ whole genome shotgun (WGS) entry which is preliminary data.</text>
</comment>
<dbReference type="PANTHER" id="PTHR43194">
    <property type="entry name" value="HYDROLASE ALPHA/BETA FOLD FAMILY"/>
    <property type="match status" value="1"/>
</dbReference>
<proteinExistence type="predicted"/>
<organism evidence="2 3">
    <name type="scientific">Spongiactinospora rosea</name>
    <dbReference type="NCBI Taxonomy" id="2248750"/>
    <lineage>
        <taxon>Bacteria</taxon>
        <taxon>Bacillati</taxon>
        <taxon>Actinomycetota</taxon>
        <taxon>Actinomycetes</taxon>
        <taxon>Streptosporangiales</taxon>
        <taxon>Streptosporangiaceae</taxon>
        <taxon>Spongiactinospora</taxon>
    </lineage>
</organism>
<gene>
    <name evidence="2" type="primary">pcaD</name>
    <name evidence="2" type="ORF">DP939_25765</name>
</gene>
<dbReference type="EMBL" id="QMEY01000012">
    <property type="protein sequence ID" value="RBQ17343.1"/>
    <property type="molecule type" value="Genomic_DNA"/>
</dbReference>
<feature type="domain" description="AB hydrolase-1" evidence="1">
    <location>
        <begin position="15"/>
        <end position="240"/>
    </location>
</feature>
<dbReference type="RefSeq" id="WP_113983350.1">
    <property type="nucleotide sequence ID" value="NZ_QMEY01000012.1"/>
</dbReference>
<dbReference type="Proteomes" id="UP000253303">
    <property type="component" value="Unassembled WGS sequence"/>
</dbReference>
<dbReference type="PANTHER" id="PTHR43194:SF2">
    <property type="entry name" value="PEROXISOMAL MEMBRANE PROTEIN LPX1"/>
    <property type="match status" value="1"/>
</dbReference>
<dbReference type="PRINTS" id="PR00111">
    <property type="entry name" value="ABHYDROLASE"/>
</dbReference>
<keyword evidence="2" id="KW-0378">Hydrolase</keyword>
<dbReference type="Gene3D" id="3.40.50.1820">
    <property type="entry name" value="alpha/beta hydrolase"/>
    <property type="match status" value="1"/>
</dbReference>
<dbReference type="GO" id="GO:0047570">
    <property type="term" value="F:3-oxoadipate enol-lactonase activity"/>
    <property type="evidence" value="ECO:0007669"/>
    <property type="project" value="UniProtKB-EC"/>
</dbReference>
<keyword evidence="3" id="KW-1185">Reference proteome</keyword>
<dbReference type="GO" id="GO:0042952">
    <property type="term" value="P:beta-ketoadipate pathway"/>
    <property type="evidence" value="ECO:0007669"/>
    <property type="project" value="InterPro"/>
</dbReference>
<name>A0A366LUW4_9ACTN</name>
<dbReference type="InterPro" id="IPR000073">
    <property type="entry name" value="AB_hydrolase_1"/>
</dbReference>
<accession>A0A366LUW4</accession>
<dbReference type="InterPro" id="IPR026968">
    <property type="entry name" value="PcaD/CatD"/>
</dbReference>
<evidence type="ECO:0000313" key="3">
    <source>
        <dbReference type="Proteomes" id="UP000253303"/>
    </source>
</evidence>
<evidence type="ECO:0000259" key="1">
    <source>
        <dbReference type="Pfam" id="PF00561"/>
    </source>
</evidence>
<dbReference type="NCBIfam" id="TIGR02427">
    <property type="entry name" value="protocat_pcaD"/>
    <property type="match status" value="1"/>
</dbReference>
<dbReference type="AlphaFoldDB" id="A0A366LUW4"/>
<evidence type="ECO:0000313" key="2">
    <source>
        <dbReference type="EMBL" id="RBQ17343.1"/>
    </source>
</evidence>
<reference evidence="2 3" key="1">
    <citation type="submission" date="2018-06" db="EMBL/GenBank/DDBJ databases">
        <title>Sphaerisporangium craniellae sp. nov., isolated from a marine sponge in the South China Sea.</title>
        <authorList>
            <person name="Li L."/>
        </authorList>
    </citation>
    <scope>NUCLEOTIDE SEQUENCE [LARGE SCALE GENOMIC DNA]</scope>
    <source>
        <strain evidence="2 3">LHW63015</strain>
    </source>
</reference>
<dbReference type="InterPro" id="IPR029058">
    <property type="entry name" value="AB_hydrolase_fold"/>
</dbReference>
<dbReference type="EC" id="3.1.1.24" evidence="2"/>
<dbReference type="Pfam" id="PF00561">
    <property type="entry name" value="Abhydrolase_1"/>
    <property type="match status" value="1"/>
</dbReference>
<dbReference type="InterPro" id="IPR050228">
    <property type="entry name" value="Carboxylesterase_BioH"/>
</dbReference>
<dbReference type="OrthoDB" id="9802489at2"/>
<dbReference type="SUPFAM" id="SSF53474">
    <property type="entry name" value="alpha/beta-Hydrolases"/>
    <property type="match status" value="1"/>
</dbReference>
<protein>
    <submittedName>
        <fullName evidence="2">3-oxoadipate enol-lactonase</fullName>
        <ecNumber evidence="2">3.1.1.24</ecNumber>
    </submittedName>
</protein>
<sequence length="254" mass="27083">MIIPFHETAGDPAAPALVLSNSLGTTTAMWDALVPRLAEDHWVIRYDHRGQGRSPVPAGPYRIGDLGGDVLALLDHLGVGRARFAGVSLGGMTGMWLGAHAPERIASLALVCTSAKMGPPEMWSQRITTVLAEGAPAVIEATFSRWFTPGFPEREPELARTYRAMYLSNPAEGFAALYAAIRDMDLTGDLPQITAPTLVVAGAEDRSTPPEHAETIAGLVPGARLELLPGGAHLAAVERPDEVLRLLIDHFGKD</sequence>